<evidence type="ECO:0000313" key="2">
    <source>
        <dbReference type="Proteomes" id="UP000005361"/>
    </source>
</evidence>
<proteinExistence type="predicted"/>
<gene>
    <name evidence="1" type="ORF">JBW_04704</name>
</gene>
<sequence>MLNFEELKQLTKKYFAEASEEQIDILLGDLTRELEIMTHAKIRELVDFERRKKITG</sequence>
<name>I9DJC5_9FIRM</name>
<dbReference type="AlphaFoldDB" id="I9DJC5"/>
<organism evidence="1 2">
    <name type="scientific">Pelosinus fermentans JBW45</name>
    <dbReference type="NCBI Taxonomy" id="1192197"/>
    <lineage>
        <taxon>Bacteria</taxon>
        <taxon>Bacillati</taxon>
        <taxon>Bacillota</taxon>
        <taxon>Negativicutes</taxon>
        <taxon>Selenomonadales</taxon>
        <taxon>Sporomusaceae</taxon>
        <taxon>Pelosinus</taxon>
    </lineage>
</organism>
<accession>I9DJC5</accession>
<protein>
    <submittedName>
        <fullName evidence="1">Uncharacterized protein</fullName>
    </submittedName>
</protein>
<reference evidence="2" key="2">
    <citation type="submission" date="2015-02" db="EMBL/GenBank/DDBJ databases">
        <title>Complete Genome Sequence of Pelosinus fermentans JBW45.</title>
        <authorList>
            <person name="De Leon K.B."/>
            <person name="Utturkar S.M."/>
            <person name="Camilleri L.B."/>
            <person name="Arkin A.P."/>
            <person name="Fields M.W."/>
            <person name="Brown S.D."/>
            <person name="Wall J.D."/>
        </authorList>
    </citation>
    <scope>NUCLEOTIDE SEQUENCE [LARGE SCALE GENOMIC DNA]</scope>
    <source>
        <strain evidence="2">JBW45</strain>
    </source>
</reference>
<dbReference type="EMBL" id="CP010978">
    <property type="protein sequence ID" value="AJQ30033.1"/>
    <property type="molecule type" value="Genomic_DNA"/>
</dbReference>
<dbReference type="KEGG" id="pft:JBW_04704"/>
<dbReference type="HOGENOM" id="CLU_3010227_0_0_9"/>
<dbReference type="Proteomes" id="UP000005361">
    <property type="component" value="Chromosome"/>
</dbReference>
<reference evidence="1 2" key="1">
    <citation type="journal article" date="2015" name="Genome Announc.">
        <title>Complete Genome Sequence of Pelosinus fermentans JBW45, a Member of a Remarkably Competitive Group of Negativicutes in the Firmicutes Phylum.</title>
        <authorList>
            <person name="De Leon K.B."/>
            <person name="Utturkar S.M."/>
            <person name="Camilleri L.B."/>
            <person name="Elias D.A."/>
            <person name="Arkin A.P."/>
            <person name="Fields M.W."/>
            <person name="Brown S.D."/>
            <person name="Wall J.D."/>
        </authorList>
    </citation>
    <scope>NUCLEOTIDE SEQUENCE [LARGE SCALE GENOMIC DNA]</scope>
    <source>
        <strain evidence="1 2">JBW45</strain>
    </source>
</reference>
<dbReference type="RefSeq" id="WP_007954802.1">
    <property type="nucleotide sequence ID" value="NZ_CP010978.1"/>
</dbReference>
<dbReference type="OrthoDB" id="9864925at2"/>
<evidence type="ECO:0000313" key="1">
    <source>
        <dbReference type="EMBL" id="AJQ30033.1"/>
    </source>
</evidence>